<proteinExistence type="predicted"/>
<keyword evidence="2" id="KW-1185">Reference proteome</keyword>
<dbReference type="Proteomes" id="UP001500200">
    <property type="component" value="Unassembled WGS sequence"/>
</dbReference>
<comment type="caution">
    <text evidence="1">The sequence shown here is derived from an EMBL/GenBank/DDBJ whole genome shotgun (WGS) entry which is preliminary data.</text>
</comment>
<gene>
    <name evidence="1" type="ORF">GCM10023346_05370</name>
</gene>
<dbReference type="EMBL" id="BAABKK010000004">
    <property type="protein sequence ID" value="GAA5189805.1"/>
    <property type="molecule type" value="Genomic_DNA"/>
</dbReference>
<sequence length="761" mass="82859">MVEIADKDVSKAAITSYADWNAALARAFFGRDKAGELVYLDKDDDPFEQACRDVGVGLNDADESLARAVGEKLCWKQSGRAFFADFDLMTKSWVARRRNAIRDSIEIPPPPHIALLVLFSSAAERMGSANIDTGAAESSYYSSLEGLLGIPREESGRFRVSFTKSSEAYWESLSLWLEDQDGQRGLPSAYALMHRYVGLPISQALVRERERRNLKKMFEEQGFLPGTAVSHIDMHGAIDVWIASARTTANAVLRKMWASTELQNRIVEIALGELATWDGAGQLGGSGQTLPGQKNQRALLTLRDARVALRSEMRFGLMAGPNVSPGDMCRIEGLDGAAREFPLDLIGVGSAGFDFRAVGLDVGSAVSGDLQIHLSSGLKLGRFPKKVVILTRDAFSAAYVESDRINAAVLSRLLVRDEPQLVAAVQKILSDAAQPGFAAVPGGTGGVPRGWTVFKDVVLLRAPEPALVTGSDLSAFQPRLSTQMTISGGLKLPGRLPRWSAFSPIHVIIASETDDPVDLAILTRNAETLQTEETVISRGLSVPAVVNLTDILEGVDDFTLSLRRGKTTLQTLAVKLRSSWVPSPDCSQRFRSLCHDLGDPLWPIQAVPSEDAATPGVDGIAVSGAVVRYTPRKVASRPDWNSQGRVDPKSPPLLVAGPPADSCIVTGRHRWNLPLFDGKWPKSRWMYGVCTQCGMSKRHPTRIPKDQTSRDLAAPRKNCAPRRRVCHCPVDSAHRCTVLPRSRIPPRILNSRAPTRGLSNL</sequence>
<accession>A0ABP9S1P8</accession>
<protein>
    <submittedName>
        <fullName evidence="1">Uncharacterized protein</fullName>
    </submittedName>
</protein>
<reference evidence="2" key="1">
    <citation type="journal article" date="2019" name="Int. J. Syst. Evol. Microbiol.">
        <title>The Global Catalogue of Microorganisms (GCM) 10K type strain sequencing project: providing services to taxonomists for standard genome sequencing and annotation.</title>
        <authorList>
            <consortium name="The Broad Institute Genomics Platform"/>
            <consortium name="The Broad Institute Genome Sequencing Center for Infectious Disease"/>
            <person name="Wu L."/>
            <person name="Ma J."/>
        </authorList>
    </citation>
    <scope>NUCLEOTIDE SEQUENCE [LARGE SCALE GENOMIC DNA]</scope>
    <source>
        <strain evidence="2">JCM 18514</strain>
    </source>
</reference>
<evidence type="ECO:0000313" key="2">
    <source>
        <dbReference type="Proteomes" id="UP001500200"/>
    </source>
</evidence>
<dbReference type="RefSeq" id="WP_345447784.1">
    <property type="nucleotide sequence ID" value="NZ_BAABKK010000004.1"/>
</dbReference>
<evidence type="ECO:0000313" key="1">
    <source>
        <dbReference type="EMBL" id="GAA5189805.1"/>
    </source>
</evidence>
<organism evidence="1 2">
    <name type="scientific">Arthrobacter gyeryongensis</name>
    <dbReference type="NCBI Taxonomy" id="1650592"/>
    <lineage>
        <taxon>Bacteria</taxon>
        <taxon>Bacillati</taxon>
        <taxon>Actinomycetota</taxon>
        <taxon>Actinomycetes</taxon>
        <taxon>Micrococcales</taxon>
        <taxon>Micrococcaceae</taxon>
        <taxon>Arthrobacter</taxon>
    </lineage>
</organism>
<name>A0ABP9S1P8_9MICC</name>